<sequence length="206" mass="21957">MADYGVSAGQVCPQCGLEDAVPVVIGMPGPELGRAADRGLAVLAGCVVVEGRGAFHCRVCSHEWGSIDDPTADEQALADLLAVGYDDVVRALGTGWRQVGDDVVSLTWFVSGEPAQVAVGVGAGVLVVGPARPDLAVIEDEGRTFSRDDLLCSPEWLVAAADEFARGRRRSFRWCPTCRRPHAPEDFAAYRGVCVDCAQRHHGLER</sequence>
<evidence type="ECO:0000313" key="2">
    <source>
        <dbReference type="Proteomes" id="UP001373496"/>
    </source>
</evidence>
<keyword evidence="2" id="KW-1185">Reference proteome</keyword>
<gene>
    <name evidence="1" type="ORF">UXQ13_11575</name>
</gene>
<dbReference type="RefSeq" id="WP_225235203.1">
    <property type="nucleotide sequence ID" value="NZ_JBAPLV010000011.1"/>
</dbReference>
<evidence type="ECO:0000313" key="1">
    <source>
        <dbReference type="EMBL" id="MEI4279104.1"/>
    </source>
</evidence>
<accession>A0ABU8E8C8</accession>
<name>A0ABU8E8C8_9ACTN</name>
<protein>
    <submittedName>
        <fullName evidence="1">Uncharacterized protein</fullName>
    </submittedName>
</protein>
<proteinExistence type="predicted"/>
<comment type="caution">
    <text evidence="1">The sequence shown here is derived from an EMBL/GenBank/DDBJ whole genome shotgun (WGS) entry which is preliminary data.</text>
</comment>
<organism evidence="1 2">
    <name type="scientific">Klenkia terrae</name>
    <dbReference type="NCBI Taxonomy" id="1052259"/>
    <lineage>
        <taxon>Bacteria</taxon>
        <taxon>Bacillati</taxon>
        <taxon>Actinomycetota</taxon>
        <taxon>Actinomycetes</taxon>
        <taxon>Geodermatophilales</taxon>
        <taxon>Geodermatophilaceae</taxon>
        <taxon>Klenkia</taxon>
    </lineage>
</organism>
<dbReference type="EMBL" id="JBAPLV010000011">
    <property type="protein sequence ID" value="MEI4279104.1"/>
    <property type="molecule type" value="Genomic_DNA"/>
</dbReference>
<dbReference type="Proteomes" id="UP001373496">
    <property type="component" value="Unassembled WGS sequence"/>
</dbReference>
<reference evidence="1 2" key="1">
    <citation type="submission" date="2024-03" db="EMBL/GenBank/DDBJ databases">
        <title>Draft genome sequence of Klenkia terrae.</title>
        <authorList>
            <person name="Duangmal K."/>
            <person name="Chantavorakit T."/>
        </authorList>
    </citation>
    <scope>NUCLEOTIDE SEQUENCE [LARGE SCALE GENOMIC DNA]</scope>
    <source>
        <strain evidence="1 2">JCM 17786</strain>
    </source>
</reference>